<keyword evidence="2" id="KW-1185">Reference proteome</keyword>
<accession>A0A1M7SPS9</accession>
<evidence type="ECO:0000313" key="1">
    <source>
        <dbReference type="EMBL" id="SHN60420.1"/>
    </source>
</evidence>
<dbReference type="InterPro" id="IPR025562">
    <property type="entry name" value="Tae4"/>
</dbReference>
<name>A0A1M7SPS9_9BACT</name>
<dbReference type="Pfam" id="PF14113">
    <property type="entry name" value="Tae4"/>
    <property type="match status" value="1"/>
</dbReference>
<reference evidence="1 2" key="1">
    <citation type="submission" date="2016-12" db="EMBL/GenBank/DDBJ databases">
        <authorList>
            <person name="Song W.-J."/>
            <person name="Kurnit D.M."/>
        </authorList>
    </citation>
    <scope>NUCLEOTIDE SEQUENCE [LARGE SCALE GENOMIC DNA]</scope>
    <source>
        <strain evidence="1 2">DSM 11393</strain>
    </source>
</reference>
<sequence>MPNIPSKAATNNIPQSHKKEPLKVITFKELWSAYPEAAPCNKPSDGSLWDEIFGTNPAFDNQCAIRLSVCLQHAGASLKTFKGVTCNYHKDEKHVLRAKELAEWLDKRYLANWPKSINITSKDWRSKITNKTGVVYFANYWIPEGSKFPTGGHIDLWNGSRFPHYSFRSFATNVGRFNIDSPDLFYSNLDNATTILFWEIP</sequence>
<gene>
    <name evidence="1" type="ORF">SAMN02745728_01127</name>
</gene>
<dbReference type="STRING" id="1121455.SAMN02745728_01127"/>
<dbReference type="RefSeq" id="WP_072696812.1">
    <property type="nucleotide sequence ID" value="NZ_FRDI01000004.1"/>
</dbReference>
<organism evidence="1 2">
    <name type="scientific">Desulfovibrio litoralis DSM 11393</name>
    <dbReference type="NCBI Taxonomy" id="1121455"/>
    <lineage>
        <taxon>Bacteria</taxon>
        <taxon>Pseudomonadati</taxon>
        <taxon>Thermodesulfobacteriota</taxon>
        <taxon>Desulfovibrionia</taxon>
        <taxon>Desulfovibrionales</taxon>
        <taxon>Desulfovibrionaceae</taxon>
        <taxon>Desulfovibrio</taxon>
    </lineage>
</organism>
<evidence type="ECO:0000313" key="2">
    <source>
        <dbReference type="Proteomes" id="UP000186469"/>
    </source>
</evidence>
<dbReference type="OrthoDB" id="1262040at2"/>
<dbReference type="EMBL" id="FRDI01000004">
    <property type="protein sequence ID" value="SHN60420.1"/>
    <property type="molecule type" value="Genomic_DNA"/>
</dbReference>
<dbReference type="Gene3D" id="4.10.280.80">
    <property type="match status" value="1"/>
</dbReference>
<dbReference type="Gene3D" id="3.90.1720.80">
    <property type="match status" value="1"/>
</dbReference>
<protein>
    <submittedName>
        <fullName evidence="1">Type VI secretion system (T6SS), amidase effector protein 4</fullName>
    </submittedName>
</protein>
<proteinExistence type="predicted"/>
<dbReference type="AlphaFoldDB" id="A0A1M7SPS9"/>
<dbReference type="Proteomes" id="UP000186469">
    <property type="component" value="Unassembled WGS sequence"/>
</dbReference>